<sequence length="134" mass="15745">MDPLWNRYYKLNRIFLSPVGLWPHGNRKLKPIQAVVSVVILVSSVVTQLLKLFTTEYDFDFVLTDLSYSIPSMVYVVKYKTFYSQANRLIRMMELIQEDWNSLTSEEEIHIIQKNTNTGRRYIIVFTCKKTGSV</sequence>
<proteinExistence type="predicted"/>
<accession>E2C2G3</accession>
<organism evidence="2">
    <name type="scientific">Harpegnathos saltator</name>
    <name type="common">Jerdon's jumping ant</name>
    <dbReference type="NCBI Taxonomy" id="610380"/>
    <lineage>
        <taxon>Eukaryota</taxon>
        <taxon>Metazoa</taxon>
        <taxon>Ecdysozoa</taxon>
        <taxon>Arthropoda</taxon>
        <taxon>Hexapoda</taxon>
        <taxon>Insecta</taxon>
        <taxon>Pterygota</taxon>
        <taxon>Neoptera</taxon>
        <taxon>Endopterygota</taxon>
        <taxon>Hymenoptera</taxon>
        <taxon>Apocrita</taxon>
        <taxon>Aculeata</taxon>
        <taxon>Formicoidea</taxon>
        <taxon>Formicidae</taxon>
        <taxon>Ponerinae</taxon>
        <taxon>Ponerini</taxon>
        <taxon>Harpegnathos</taxon>
    </lineage>
</organism>
<keyword evidence="2" id="KW-1185">Reference proteome</keyword>
<dbReference type="EMBL" id="GL452132">
    <property type="protein sequence ID" value="EFN77867.1"/>
    <property type="molecule type" value="Genomic_DNA"/>
</dbReference>
<evidence type="ECO:0000313" key="2">
    <source>
        <dbReference type="Proteomes" id="UP000008237"/>
    </source>
</evidence>
<dbReference type="OrthoDB" id="7542426at2759"/>
<evidence type="ECO:0000313" key="1">
    <source>
        <dbReference type="EMBL" id="EFN77867.1"/>
    </source>
</evidence>
<gene>
    <name evidence="1" type="ORF">EAI_13889</name>
</gene>
<name>E2C2G3_HARSA</name>
<dbReference type="OMA" id="WERTSSQ"/>
<dbReference type="Proteomes" id="UP000008237">
    <property type="component" value="Unassembled WGS sequence"/>
</dbReference>
<reference evidence="1 2" key="1">
    <citation type="journal article" date="2010" name="Science">
        <title>Genomic comparison of the ants Camponotus floridanus and Harpegnathos saltator.</title>
        <authorList>
            <person name="Bonasio R."/>
            <person name="Zhang G."/>
            <person name="Ye C."/>
            <person name="Mutti N.S."/>
            <person name="Fang X."/>
            <person name="Qin N."/>
            <person name="Donahue G."/>
            <person name="Yang P."/>
            <person name="Li Q."/>
            <person name="Li C."/>
            <person name="Zhang P."/>
            <person name="Huang Z."/>
            <person name="Berger S.L."/>
            <person name="Reinberg D."/>
            <person name="Wang J."/>
            <person name="Liebig J."/>
        </authorList>
    </citation>
    <scope>NUCLEOTIDE SEQUENCE [LARGE SCALE GENOMIC DNA]</scope>
    <source>
        <strain evidence="1 2">R22 G/1</strain>
    </source>
</reference>
<dbReference type="AlphaFoldDB" id="E2C2G3"/>
<protein>
    <submittedName>
        <fullName evidence="1">Uncharacterized protein</fullName>
    </submittedName>
</protein>
<dbReference type="InParanoid" id="E2C2G3"/>